<evidence type="ECO:0000313" key="2">
    <source>
        <dbReference type="Proteomes" id="UP000315295"/>
    </source>
</evidence>
<keyword evidence="2" id="KW-1185">Reference proteome</keyword>
<accession>A0A540M1Z2</accession>
<name>A0A540M1Z2_MALBA</name>
<gene>
    <name evidence="1" type="ORF">C1H46_021642</name>
</gene>
<proteinExistence type="predicted"/>
<protein>
    <submittedName>
        <fullName evidence="1">Uncharacterized protein</fullName>
    </submittedName>
</protein>
<sequence>MTRSFKSIVTLSPIRKKEKHLDSASSHSFVEIPQPQLLIMDIHSEGLEEENETPQPQLSIIKITSVSRTFRSLLIAITLRCLRFGENHEKLLDEEFDIGFLIGYTQ</sequence>
<dbReference type="EMBL" id="VIEB01000386">
    <property type="protein sequence ID" value="TQD92764.1"/>
    <property type="molecule type" value="Genomic_DNA"/>
</dbReference>
<dbReference type="AlphaFoldDB" id="A0A540M1Z2"/>
<evidence type="ECO:0000313" key="1">
    <source>
        <dbReference type="EMBL" id="TQD92764.1"/>
    </source>
</evidence>
<reference evidence="1 2" key="1">
    <citation type="journal article" date="2019" name="G3 (Bethesda)">
        <title>Sequencing of a Wild Apple (Malus baccata) Genome Unravels the Differences Between Cultivated and Wild Apple Species Regarding Disease Resistance and Cold Tolerance.</title>
        <authorList>
            <person name="Chen X."/>
        </authorList>
    </citation>
    <scope>NUCLEOTIDE SEQUENCE [LARGE SCALE GENOMIC DNA]</scope>
    <source>
        <strain evidence="2">cv. Shandingzi</strain>
        <tissue evidence="1">Leaves</tissue>
    </source>
</reference>
<comment type="caution">
    <text evidence="1">The sequence shown here is derived from an EMBL/GenBank/DDBJ whole genome shotgun (WGS) entry which is preliminary data.</text>
</comment>
<organism evidence="1 2">
    <name type="scientific">Malus baccata</name>
    <name type="common">Siberian crab apple</name>
    <name type="synonym">Pyrus baccata</name>
    <dbReference type="NCBI Taxonomy" id="106549"/>
    <lineage>
        <taxon>Eukaryota</taxon>
        <taxon>Viridiplantae</taxon>
        <taxon>Streptophyta</taxon>
        <taxon>Embryophyta</taxon>
        <taxon>Tracheophyta</taxon>
        <taxon>Spermatophyta</taxon>
        <taxon>Magnoliopsida</taxon>
        <taxon>eudicotyledons</taxon>
        <taxon>Gunneridae</taxon>
        <taxon>Pentapetalae</taxon>
        <taxon>rosids</taxon>
        <taxon>fabids</taxon>
        <taxon>Rosales</taxon>
        <taxon>Rosaceae</taxon>
        <taxon>Amygdaloideae</taxon>
        <taxon>Maleae</taxon>
        <taxon>Malus</taxon>
    </lineage>
</organism>
<dbReference type="Proteomes" id="UP000315295">
    <property type="component" value="Unassembled WGS sequence"/>
</dbReference>